<dbReference type="EMBL" id="WNWQ01000199">
    <property type="protein sequence ID" value="KAE9974662.1"/>
    <property type="molecule type" value="Genomic_DNA"/>
</dbReference>
<dbReference type="PANTHER" id="PTHR47990">
    <property type="entry name" value="2-OXOGLUTARATE (2OG) AND FE(II)-DEPENDENT OXYGENASE SUPERFAMILY PROTEIN-RELATED"/>
    <property type="match status" value="1"/>
</dbReference>
<keyword evidence="2" id="KW-0560">Oxidoreductase</keyword>
<sequence length="383" mass="42824">MGSLDTSKANTSLPIISLNSPNLAKELYAACLEHGFFYLTDHGIAPSLLENILDLARRFFLESSAEAKASIKRRPPHEGGDSARGYQVLDENLTKGLRDFQEAIDWYKEFEHTGETISPLEQDYDFLHGPNLWPAHPPELKTVYEQYISQCKKVGADVVRAMGEALQLAGEEKDILTSSTDNSFWVMRMIGYPPLQNKADGQGVSCGEHTDYGCVTLLLTDSTKGALQVQLKDGSWINADPIPDAFVVNIGDMIERWTNGEWKSTNHRVVHRGTNYRTSVPFFFEPNFDAEIKPLQRCIERTGGHPIFRPIVYGNHLTAKVIANFKGDSCFRIALLRTQEADAFSLFVRGQDQTGRNLIFTSNSTYLGTSRHPINAIIPLALK</sequence>
<comment type="similarity">
    <text evidence="1 2">Belongs to the iron/ascorbate-dependent oxidoreductase family.</text>
</comment>
<keyword evidence="2" id="KW-0408">Iron</keyword>
<name>A0A8H3USE9_VENIN</name>
<feature type="domain" description="Fe2OG dioxygenase" evidence="3">
    <location>
        <begin position="183"/>
        <end position="286"/>
    </location>
</feature>
<reference evidence="4 5" key="1">
    <citation type="submission" date="2019-11" db="EMBL/GenBank/DDBJ databases">
        <title>Venturia inaequalis Genome Resource.</title>
        <authorList>
            <person name="Lichtner F.J."/>
        </authorList>
    </citation>
    <scope>NUCLEOTIDE SEQUENCE [LARGE SCALE GENOMIC DNA]</scope>
    <source>
        <strain evidence="4">Bline_iso_100314</strain>
    </source>
</reference>
<dbReference type="Gene3D" id="2.60.120.330">
    <property type="entry name" value="B-lactam Antibiotic, Isopenicillin N Synthase, Chain"/>
    <property type="match status" value="1"/>
</dbReference>
<evidence type="ECO:0000256" key="2">
    <source>
        <dbReference type="RuleBase" id="RU003682"/>
    </source>
</evidence>
<accession>A0A8H3USE9</accession>
<dbReference type="InterPro" id="IPR027443">
    <property type="entry name" value="IPNS-like_sf"/>
</dbReference>
<dbReference type="AlphaFoldDB" id="A0A8H3USE9"/>
<dbReference type="GO" id="GO:0046872">
    <property type="term" value="F:metal ion binding"/>
    <property type="evidence" value="ECO:0007669"/>
    <property type="project" value="UniProtKB-KW"/>
</dbReference>
<dbReference type="InterPro" id="IPR026992">
    <property type="entry name" value="DIOX_N"/>
</dbReference>
<dbReference type="GO" id="GO:0044283">
    <property type="term" value="P:small molecule biosynthetic process"/>
    <property type="evidence" value="ECO:0007669"/>
    <property type="project" value="UniProtKB-ARBA"/>
</dbReference>
<dbReference type="Proteomes" id="UP000433883">
    <property type="component" value="Unassembled WGS sequence"/>
</dbReference>
<gene>
    <name evidence="4" type="ORF">BLS_002954</name>
</gene>
<dbReference type="PRINTS" id="PR00682">
    <property type="entry name" value="IPNSYNTHASE"/>
</dbReference>
<dbReference type="Pfam" id="PF14226">
    <property type="entry name" value="DIOX_N"/>
    <property type="match status" value="1"/>
</dbReference>
<dbReference type="InterPro" id="IPR005123">
    <property type="entry name" value="Oxoglu/Fe-dep_dioxygenase_dom"/>
</dbReference>
<dbReference type="InterPro" id="IPR044861">
    <property type="entry name" value="IPNS-like_FE2OG_OXY"/>
</dbReference>
<evidence type="ECO:0000259" key="3">
    <source>
        <dbReference type="PROSITE" id="PS51471"/>
    </source>
</evidence>
<dbReference type="SUPFAM" id="SSF51197">
    <property type="entry name" value="Clavaminate synthase-like"/>
    <property type="match status" value="1"/>
</dbReference>
<evidence type="ECO:0000313" key="4">
    <source>
        <dbReference type="EMBL" id="KAE9974662.1"/>
    </source>
</evidence>
<dbReference type="PROSITE" id="PS51471">
    <property type="entry name" value="FE2OG_OXY"/>
    <property type="match status" value="1"/>
</dbReference>
<dbReference type="Pfam" id="PF03171">
    <property type="entry name" value="2OG-FeII_Oxy"/>
    <property type="match status" value="1"/>
</dbReference>
<organism evidence="4 5">
    <name type="scientific">Venturia inaequalis</name>
    <name type="common">Apple scab fungus</name>
    <dbReference type="NCBI Taxonomy" id="5025"/>
    <lineage>
        <taxon>Eukaryota</taxon>
        <taxon>Fungi</taxon>
        <taxon>Dikarya</taxon>
        <taxon>Ascomycota</taxon>
        <taxon>Pezizomycotina</taxon>
        <taxon>Dothideomycetes</taxon>
        <taxon>Pleosporomycetidae</taxon>
        <taxon>Venturiales</taxon>
        <taxon>Venturiaceae</taxon>
        <taxon>Venturia</taxon>
    </lineage>
</organism>
<proteinExistence type="inferred from homology"/>
<evidence type="ECO:0000313" key="5">
    <source>
        <dbReference type="Proteomes" id="UP000433883"/>
    </source>
</evidence>
<evidence type="ECO:0000256" key="1">
    <source>
        <dbReference type="ARBA" id="ARBA00008056"/>
    </source>
</evidence>
<comment type="caution">
    <text evidence="4">The sequence shown here is derived from an EMBL/GenBank/DDBJ whole genome shotgun (WGS) entry which is preliminary data.</text>
</comment>
<protein>
    <recommendedName>
        <fullName evidence="3">Fe2OG dioxygenase domain-containing protein</fullName>
    </recommendedName>
</protein>
<keyword evidence="2" id="KW-0479">Metal-binding</keyword>
<dbReference type="GO" id="GO:0016491">
    <property type="term" value="F:oxidoreductase activity"/>
    <property type="evidence" value="ECO:0007669"/>
    <property type="project" value="UniProtKB-KW"/>
</dbReference>
<dbReference type="InterPro" id="IPR050231">
    <property type="entry name" value="Iron_ascorbate_oxido_reductase"/>
</dbReference>